<gene>
    <name evidence="3" type="ORF">CYMTET_56440</name>
</gene>
<evidence type="ECO:0000313" key="3">
    <source>
        <dbReference type="EMBL" id="KAK3233234.1"/>
    </source>
</evidence>
<feature type="region of interest" description="Disordered" evidence="2">
    <location>
        <begin position="95"/>
        <end position="124"/>
    </location>
</feature>
<sequence length="586" mass="63952">MLGLEPAPWRSKIQDIFSATEQNLTGNADTTAHFGSPSRARPSIRPEAQRSSSEGRAARVRASSVSFEIAPPRIEARARAMGGARGASDFEFPAQASREREEFSFHKPAAPLFPSQTADKDAPSGISSEALQAMEGRLKAVEAALLRSSSDEALGRLDANTKVTHAKMQEYQARLVVLEDAITKASSKLQDRAESAARLTVRTELQEVVQVHCSNSVRRQLEPFDDRIKAAVTEVRCASASQHKDRQVATANIAAWSLIALSLTAVHGKDWRQVHDRMDGAERMQEKLLDRVDGLNRQVEALNMSLKAVDERIMHVHRMAPTWHSAAVDAAREQARSALAEIRMGAAEEKKMHDQIRWEVTEAQGAERRHRITAEESMLGALRGMEEAHHQLEKRLRDAEENMAAAVDATASQLVTLKDGASRECALATEQAAMASEVAARASHMAHTTSDTLEPLRVALQAVKGTQMQGWQDVTDQVRGLEEVAEALHEDVREALREMGRMTEATHESAHTNLQDVVEQARGVVELLQHLAVSLPDGAAANGMPSDTETALAREQNLDPNRQGGGAGFRSLPTAASPQPSSVVQK</sequence>
<feature type="coiled-coil region" evidence="1">
    <location>
        <begin position="478"/>
        <end position="505"/>
    </location>
</feature>
<organism evidence="3 4">
    <name type="scientific">Cymbomonas tetramitiformis</name>
    <dbReference type="NCBI Taxonomy" id="36881"/>
    <lineage>
        <taxon>Eukaryota</taxon>
        <taxon>Viridiplantae</taxon>
        <taxon>Chlorophyta</taxon>
        <taxon>Pyramimonadophyceae</taxon>
        <taxon>Pyramimonadales</taxon>
        <taxon>Pyramimonadaceae</taxon>
        <taxon>Cymbomonas</taxon>
    </lineage>
</organism>
<evidence type="ECO:0000256" key="2">
    <source>
        <dbReference type="SAM" id="MobiDB-lite"/>
    </source>
</evidence>
<feature type="non-terminal residue" evidence="3">
    <location>
        <position position="586"/>
    </location>
</feature>
<feature type="region of interest" description="Disordered" evidence="2">
    <location>
        <begin position="23"/>
        <end position="64"/>
    </location>
</feature>
<evidence type="ECO:0000256" key="1">
    <source>
        <dbReference type="SAM" id="Coils"/>
    </source>
</evidence>
<feature type="region of interest" description="Disordered" evidence="2">
    <location>
        <begin position="555"/>
        <end position="586"/>
    </location>
</feature>
<feature type="coiled-coil region" evidence="1">
    <location>
        <begin position="382"/>
        <end position="409"/>
    </location>
</feature>
<reference evidence="3 4" key="1">
    <citation type="journal article" date="2015" name="Genome Biol. Evol.">
        <title>Comparative Genomics of a Bacterivorous Green Alga Reveals Evolutionary Causalities and Consequences of Phago-Mixotrophic Mode of Nutrition.</title>
        <authorList>
            <person name="Burns J.A."/>
            <person name="Paasch A."/>
            <person name="Narechania A."/>
            <person name="Kim E."/>
        </authorList>
    </citation>
    <scope>NUCLEOTIDE SEQUENCE [LARGE SCALE GENOMIC DNA]</scope>
    <source>
        <strain evidence="3 4">PLY_AMNH</strain>
    </source>
</reference>
<dbReference type="Proteomes" id="UP001190700">
    <property type="component" value="Unassembled WGS sequence"/>
</dbReference>
<accession>A0AAE0BC39</accession>
<feature type="compositionally biased region" description="Polar residues" evidence="2">
    <location>
        <begin position="574"/>
        <end position="586"/>
    </location>
</feature>
<keyword evidence="1" id="KW-0175">Coiled coil</keyword>
<protein>
    <submittedName>
        <fullName evidence="3">Uncharacterized protein</fullName>
    </submittedName>
</protein>
<comment type="caution">
    <text evidence="3">The sequence shown here is derived from an EMBL/GenBank/DDBJ whole genome shotgun (WGS) entry which is preliminary data.</text>
</comment>
<dbReference type="EMBL" id="LGRX02035771">
    <property type="protein sequence ID" value="KAK3233234.1"/>
    <property type="molecule type" value="Genomic_DNA"/>
</dbReference>
<name>A0AAE0BC39_9CHLO</name>
<feature type="coiled-coil region" evidence="1">
    <location>
        <begin position="278"/>
        <end position="312"/>
    </location>
</feature>
<keyword evidence="4" id="KW-1185">Reference proteome</keyword>
<proteinExistence type="predicted"/>
<evidence type="ECO:0000313" key="4">
    <source>
        <dbReference type="Proteomes" id="UP001190700"/>
    </source>
</evidence>
<dbReference type="AlphaFoldDB" id="A0AAE0BC39"/>